<dbReference type="InterPro" id="IPR039559">
    <property type="entry name" value="AIM6_PI-PLC-like_dom"/>
</dbReference>
<dbReference type="Gene3D" id="3.40.720.10">
    <property type="entry name" value="Alkaline Phosphatase, subunit A"/>
    <property type="match status" value="1"/>
</dbReference>
<comment type="caution">
    <text evidence="2">The sequence shown here is derived from an EMBL/GenBank/DDBJ whole genome shotgun (WGS) entry which is preliminary data.</text>
</comment>
<dbReference type="SUPFAM" id="SSF51695">
    <property type="entry name" value="PLC-like phosphodiesterases"/>
    <property type="match status" value="1"/>
</dbReference>
<name>K1U5B1_9ZZZZ</name>
<dbReference type="PANTHER" id="PTHR11596">
    <property type="entry name" value="ALKALINE PHOSPHATASE"/>
    <property type="match status" value="1"/>
</dbReference>
<dbReference type="EC" id="3.1.3.1" evidence="2"/>
<evidence type="ECO:0000313" key="2">
    <source>
        <dbReference type="EMBL" id="EKC66586.1"/>
    </source>
</evidence>
<reference evidence="2" key="1">
    <citation type="journal article" date="2013" name="Environ. Microbiol.">
        <title>Microbiota from the distal guts of lean and obese adolescents exhibit partial functional redundancy besides clear differences in community structure.</title>
        <authorList>
            <person name="Ferrer M."/>
            <person name="Ruiz A."/>
            <person name="Lanza F."/>
            <person name="Haange S.B."/>
            <person name="Oberbach A."/>
            <person name="Till H."/>
            <person name="Bargiela R."/>
            <person name="Campoy C."/>
            <person name="Segura M.T."/>
            <person name="Richter M."/>
            <person name="von Bergen M."/>
            <person name="Seifert J."/>
            <person name="Suarez A."/>
        </authorList>
    </citation>
    <scope>NUCLEOTIDE SEQUENCE</scope>
</reference>
<dbReference type="InterPro" id="IPR017946">
    <property type="entry name" value="PLC-like_Pdiesterase_TIM-brl"/>
</dbReference>
<dbReference type="Pfam" id="PF00245">
    <property type="entry name" value="Alk_phosphatase"/>
    <property type="match status" value="1"/>
</dbReference>
<dbReference type="GO" id="GO:0006629">
    <property type="term" value="P:lipid metabolic process"/>
    <property type="evidence" value="ECO:0007669"/>
    <property type="project" value="InterPro"/>
</dbReference>
<feature type="non-terminal residue" evidence="2">
    <location>
        <position position="373"/>
    </location>
</feature>
<keyword evidence="2" id="KW-0378">Hydrolase</keyword>
<dbReference type="PANTHER" id="PTHR11596:SF5">
    <property type="entry name" value="ALKALINE PHOSPHATASE"/>
    <property type="match status" value="1"/>
</dbReference>
<dbReference type="InterPro" id="IPR001952">
    <property type="entry name" value="Alkaline_phosphatase"/>
</dbReference>
<gene>
    <name evidence="2" type="ORF">LEA_09741</name>
</gene>
<dbReference type="GO" id="GO:0008081">
    <property type="term" value="F:phosphoric diester hydrolase activity"/>
    <property type="evidence" value="ECO:0007669"/>
    <property type="project" value="InterPro"/>
</dbReference>
<evidence type="ECO:0000256" key="1">
    <source>
        <dbReference type="ARBA" id="ARBA00022553"/>
    </source>
</evidence>
<dbReference type="CDD" id="cd08577">
    <property type="entry name" value="PI-PLCc_GDPD_SF_unchar3"/>
    <property type="match status" value="1"/>
</dbReference>
<proteinExistence type="predicted"/>
<dbReference type="EMBL" id="AJWY01006534">
    <property type="protein sequence ID" value="EKC66586.1"/>
    <property type="molecule type" value="Genomic_DNA"/>
</dbReference>
<dbReference type="SUPFAM" id="SSF53649">
    <property type="entry name" value="Alkaline phosphatase-like"/>
    <property type="match status" value="1"/>
</dbReference>
<accession>K1U5B1</accession>
<feature type="non-terminal residue" evidence="2">
    <location>
        <position position="1"/>
    </location>
</feature>
<dbReference type="Gene3D" id="3.20.20.190">
    <property type="entry name" value="Phosphatidylinositol (PI) phosphodiesterase"/>
    <property type="match status" value="1"/>
</dbReference>
<dbReference type="InterPro" id="IPR017850">
    <property type="entry name" value="Alkaline_phosphatase_core_sf"/>
</dbReference>
<organism evidence="2">
    <name type="scientific">human gut metagenome</name>
    <dbReference type="NCBI Taxonomy" id="408170"/>
    <lineage>
        <taxon>unclassified sequences</taxon>
        <taxon>metagenomes</taxon>
        <taxon>organismal metagenomes</taxon>
    </lineage>
</organism>
<dbReference type="AlphaFoldDB" id="K1U5B1"/>
<protein>
    <submittedName>
        <fullName evidence="2">Alkaline phosphatase</fullName>
        <ecNumber evidence="2">3.1.3.1</ecNumber>
    </submittedName>
</protein>
<sequence>HSHNDYAQRVPFYQAYAQQVSSIEADVFLHDGQLLVGHDVEDLRADMTFEALYVEPIVTLFARNGGRAFRDSDQTLQLMVELKSETDPTLRAVAALLGRWPEVFDPEVNPAAVRVAVTGRVPAPEAFDRYPRFLGFDGAWDADYTPEQLERIALISTNFRDFSQWNGKGTIIPAEKERLEQVIDRAHEQGKPVRFWNAPEGTTVYYTFYDMGIDYINTDNPEVCAAFFADFGNKNFRIGERRTASSGVTGTKRLDRTTRDFRGFQNDKLQLSEGIDTYRPTHRNDGGKGRIRNVIFLIGDGMGLSQITAAAYANCGLTLMNFNYIGLQRNNALGAFTTDSAAGGSALATGERHANRHISMTEQGEAVPSLSDW</sequence>
<dbReference type="GO" id="GO:0004035">
    <property type="term" value="F:alkaline phosphatase activity"/>
    <property type="evidence" value="ECO:0007669"/>
    <property type="project" value="UniProtKB-EC"/>
</dbReference>
<keyword evidence="1" id="KW-0597">Phosphoprotein</keyword>